<evidence type="ECO:0000256" key="4">
    <source>
        <dbReference type="ARBA" id="ARBA00023004"/>
    </source>
</evidence>
<comment type="similarity">
    <text evidence="1 5">Belongs to the iron/ascorbate-dependent oxidoreductase family.</text>
</comment>
<feature type="compositionally biased region" description="Polar residues" evidence="6">
    <location>
        <begin position="92"/>
        <end position="104"/>
    </location>
</feature>
<dbReference type="Gene3D" id="2.60.120.330">
    <property type="entry name" value="B-lactam Antibiotic, Isopenicillin N Synthase, Chain"/>
    <property type="match status" value="1"/>
</dbReference>
<keyword evidence="4 5" id="KW-0408">Iron</keyword>
<accession>A0A8H6QIG5</accession>
<dbReference type="PANTHER" id="PTHR10209:SF881">
    <property type="entry name" value="FI07970P-RELATED"/>
    <property type="match status" value="1"/>
</dbReference>
<dbReference type="PROSITE" id="PS51471">
    <property type="entry name" value="FE2OG_OXY"/>
    <property type="match status" value="1"/>
</dbReference>
<dbReference type="GO" id="GO:0016491">
    <property type="term" value="F:oxidoreductase activity"/>
    <property type="evidence" value="ECO:0007669"/>
    <property type="project" value="UniProtKB-KW"/>
</dbReference>
<evidence type="ECO:0000259" key="7">
    <source>
        <dbReference type="PROSITE" id="PS51471"/>
    </source>
</evidence>
<keyword evidence="3 5" id="KW-0560">Oxidoreductase</keyword>
<dbReference type="Proteomes" id="UP000654922">
    <property type="component" value="Unassembled WGS sequence"/>
</dbReference>
<dbReference type="InterPro" id="IPR026992">
    <property type="entry name" value="DIOX_N"/>
</dbReference>
<feature type="domain" description="Fe2OG dioxygenase" evidence="7">
    <location>
        <begin position="176"/>
        <end position="288"/>
    </location>
</feature>
<feature type="region of interest" description="Disordered" evidence="6">
    <location>
        <begin position="336"/>
        <end position="358"/>
    </location>
</feature>
<evidence type="ECO:0000313" key="8">
    <source>
        <dbReference type="EMBL" id="KAF7174210.1"/>
    </source>
</evidence>
<evidence type="ECO:0000256" key="1">
    <source>
        <dbReference type="ARBA" id="ARBA00008056"/>
    </source>
</evidence>
<dbReference type="Pfam" id="PF14226">
    <property type="entry name" value="DIOX_N"/>
    <property type="match status" value="1"/>
</dbReference>
<evidence type="ECO:0000256" key="5">
    <source>
        <dbReference type="RuleBase" id="RU003682"/>
    </source>
</evidence>
<comment type="caution">
    <text evidence="8">The sequence shown here is derived from an EMBL/GenBank/DDBJ whole genome shotgun (WGS) entry which is preliminary data.</text>
</comment>
<feature type="region of interest" description="Disordered" evidence="6">
    <location>
        <begin position="85"/>
        <end position="104"/>
    </location>
</feature>
<dbReference type="GO" id="GO:0046872">
    <property type="term" value="F:metal ion binding"/>
    <property type="evidence" value="ECO:0007669"/>
    <property type="project" value="UniProtKB-KW"/>
</dbReference>
<gene>
    <name evidence="8" type="ORF">CNMCM5623_006695</name>
</gene>
<reference evidence="8" key="1">
    <citation type="submission" date="2020-06" db="EMBL/GenBank/DDBJ databases">
        <title>Draft genome sequences of strains closely related to Aspergillus parafelis and Aspergillus hiratsukae.</title>
        <authorList>
            <person name="Dos Santos R.A.C."/>
            <person name="Rivero-Menendez O."/>
            <person name="Steenwyk J.L."/>
            <person name="Mead M.E."/>
            <person name="Goldman G.H."/>
            <person name="Alastruey-Izquierdo A."/>
            <person name="Rokas A."/>
        </authorList>
    </citation>
    <scope>NUCLEOTIDE SEQUENCE</scope>
    <source>
        <strain evidence="8">CNM-CM5623</strain>
    </source>
</reference>
<dbReference type="InterPro" id="IPR044861">
    <property type="entry name" value="IPNS-like_FE2OG_OXY"/>
</dbReference>
<sequence>MVNHDTVDLPVIDFTALSGKDAAGQRTPVAIDERRRLFKALRDTGFAYLKHPGVNQATVDELFAHSRRFFAKPLEEKMQILGKLDKGRGPSQGYSNPQKLAHNPQTSDLKEFFGMYRDDDTEKPNQWLSDADSQAMRTDLVRFFDSCHGVILELLSALAEEVGLAAETLHPFISEKNHFIACLHYPATEPESFRTRVRAAAHTDYGCMTLLFNDSGEGLQVLRNNGQYEYVPRKDDCAVLNVGDLLSRFFNGVLPSTIHRVVEPPATRSGSSGDQVPDRYSIAFFGHFNLDLLVKPLDALVSATNPARFEPVVAGEHVKARVKQLHVAGHSLTENAKNAKNAESRAAVTQPAVASASA</sequence>
<dbReference type="SUPFAM" id="SSF51197">
    <property type="entry name" value="Clavaminate synthase-like"/>
    <property type="match status" value="1"/>
</dbReference>
<name>A0A8H6QIG5_9EURO</name>
<keyword evidence="2 5" id="KW-0479">Metal-binding</keyword>
<evidence type="ECO:0000256" key="2">
    <source>
        <dbReference type="ARBA" id="ARBA00022723"/>
    </source>
</evidence>
<dbReference type="AlphaFoldDB" id="A0A8H6QIG5"/>
<evidence type="ECO:0000313" key="9">
    <source>
        <dbReference type="Proteomes" id="UP000654922"/>
    </source>
</evidence>
<dbReference type="InterPro" id="IPR027443">
    <property type="entry name" value="IPNS-like_sf"/>
</dbReference>
<proteinExistence type="inferred from homology"/>
<dbReference type="FunFam" id="2.60.120.330:FF:000058">
    <property type="entry name" value="Oxidoreductase, putative"/>
    <property type="match status" value="1"/>
</dbReference>
<evidence type="ECO:0000256" key="6">
    <source>
        <dbReference type="SAM" id="MobiDB-lite"/>
    </source>
</evidence>
<dbReference type="GO" id="GO:0044283">
    <property type="term" value="P:small molecule biosynthetic process"/>
    <property type="evidence" value="ECO:0007669"/>
    <property type="project" value="UniProtKB-ARBA"/>
</dbReference>
<evidence type="ECO:0000256" key="3">
    <source>
        <dbReference type="ARBA" id="ARBA00023002"/>
    </source>
</evidence>
<dbReference type="EMBL" id="JACBAE010000997">
    <property type="protein sequence ID" value="KAF7174210.1"/>
    <property type="molecule type" value="Genomic_DNA"/>
</dbReference>
<dbReference type="Pfam" id="PF03171">
    <property type="entry name" value="2OG-FeII_Oxy"/>
    <property type="match status" value="1"/>
</dbReference>
<dbReference type="PRINTS" id="PR00682">
    <property type="entry name" value="IPNSYNTHASE"/>
</dbReference>
<organism evidence="8 9">
    <name type="scientific">Aspergillus felis</name>
    <dbReference type="NCBI Taxonomy" id="1287682"/>
    <lineage>
        <taxon>Eukaryota</taxon>
        <taxon>Fungi</taxon>
        <taxon>Dikarya</taxon>
        <taxon>Ascomycota</taxon>
        <taxon>Pezizomycotina</taxon>
        <taxon>Eurotiomycetes</taxon>
        <taxon>Eurotiomycetidae</taxon>
        <taxon>Eurotiales</taxon>
        <taxon>Aspergillaceae</taxon>
        <taxon>Aspergillus</taxon>
        <taxon>Aspergillus subgen. Fumigati</taxon>
    </lineage>
</organism>
<protein>
    <recommendedName>
        <fullName evidence="7">Fe2OG dioxygenase domain-containing protein</fullName>
    </recommendedName>
</protein>
<dbReference type="PANTHER" id="PTHR10209">
    <property type="entry name" value="OXIDOREDUCTASE, 2OG-FE II OXYGENASE FAMILY PROTEIN"/>
    <property type="match status" value="1"/>
</dbReference>
<dbReference type="InterPro" id="IPR005123">
    <property type="entry name" value="Oxoglu/Fe-dep_dioxygenase_dom"/>
</dbReference>
<dbReference type="OrthoDB" id="288590at2759"/>